<dbReference type="PANTHER" id="PTHR30576">
    <property type="entry name" value="COLANIC BIOSYNTHESIS UDP-GLUCOSE LIPID CARRIER TRANSFERASE"/>
    <property type="match status" value="1"/>
</dbReference>
<comment type="similarity">
    <text evidence="2">Belongs to the bacterial sugar transferase family.</text>
</comment>
<feature type="transmembrane region" description="Helical" evidence="7">
    <location>
        <begin position="124"/>
        <end position="141"/>
    </location>
</feature>
<evidence type="ECO:0000313" key="10">
    <source>
        <dbReference type="Proteomes" id="UP001500443"/>
    </source>
</evidence>
<reference evidence="9 10" key="1">
    <citation type="journal article" date="2019" name="Int. J. Syst. Evol. Microbiol.">
        <title>The Global Catalogue of Microorganisms (GCM) 10K type strain sequencing project: providing services to taxonomists for standard genome sequencing and annotation.</title>
        <authorList>
            <consortium name="The Broad Institute Genomics Platform"/>
            <consortium name="The Broad Institute Genome Sequencing Center for Infectious Disease"/>
            <person name="Wu L."/>
            <person name="Ma J."/>
        </authorList>
    </citation>
    <scope>NUCLEOTIDE SEQUENCE [LARGE SCALE GENOMIC DNA]</scope>
    <source>
        <strain evidence="9 10">JCM 15481</strain>
    </source>
</reference>
<name>A0ABN1ZNV4_9ACTN</name>
<dbReference type="NCBIfam" id="TIGR03025">
    <property type="entry name" value="EPS_sugtrans"/>
    <property type="match status" value="1"/>
</dbReference>
<feature type="domain" description="Bacterial sugar transferase" evidence="8">
    <location>
        <begin position="299"/>
        <end position="487"/>
    </location>
</feature>
<accession>A0ABN1ZNV4</accession>
<feature type="transmembrane region" description="Helical" evidence="7">
    <location>
        <begin position="31"/>
        <end position="53"/>
    </location>
</feature>
<dbReference type="EMBL" id="BAAAPF010000314">
    <property type="protein sequence ID" value="GAA1501611.1"/>
    <property type="molecule type" value="Genomic_DNA"/>
</dbReference>
<keyword evidence="5 7" id="KW-1133">Transmembrane helix</keyword>
<feature type="transmembrane region" description="Helical" evidence="7">
    <location>
        <begin position="59"/>
        <end position="77"/>
    </location>
</feature>
<dbReference type="Proteomes" id="UP001500443">
    <property type="component" value="Unassembled WGS sequence"/>
</dbReference>
<feature type="transmembrane region" description="Helical" evidence="7">
    <location>
        <begin position="89"/>
        <end position="112"/>
    </location>
</feature>
<keyword evidence="3" id="KW-0808">Transferase</keyword>
<gene>
    <name evidence="9" type="ORF">GCM10009802_58300</name>
</gene>
<keyword evidence="6 7" id="KW-0472">Membrane</keyword>
<evidence type="ECO:0000313" key="9">
    <source>
        <dbReference type="EMBL" id="GAA1501611.1"/>
    </source>
</evidence>
<comment type="caution">
    <text evidence="9">The sequence shown here is derived from an EMBL/GenBank/DDBJ whole genome shotgun (WGS) entry which is preliminary data.</text>
</comment>
<keyword evidence="10" id="KW-1185">Reference proteome</keyword>
<evidence type="ECO:0000256" key="6">
    <source>
        <dbReference type="ARBA" id="ARBA00023136"/>
    </source>
</evidence>
<dbReference type="PANTHER" id="PTHR30576:SF10">
    <property type="entry name" value="SLL5057 PROTEIN"/>
    <property type="match status" value="1"/>
</dbReference>
<evidence type="ECO:0000256" key="1">
    <source>
        <dbReference type="ARBA" id="ARBA00004141"/>
    </source>
</evidence>
<dbReference type="Pfam" id="PF02397">
    <property type="entry name" value="Bac_transf"/>
    <property type="match status" value="1"/>
</dbReference>
<dbReference type="InterPro" id="IPR017475">
    <property type="entry name" value="EPS_sugar_tfrase"/>
</dbReference>
<proteinExistence type="inferred from homology"/>
<protein>
    <recommendedName>
        <fullName evidence="8">Bacterial sugar transferase domain-containing protein</fullName>
    </recommendedName>
</protein>
<evidence type="ECO:0000256" key="7">
    <source>
        <dbReference type="SAM" id="Phobius"/>
    </source>
</evidence>
<dbReference type="InterPro" id="IPR003362">
    <property type="entry name" value="Bact_transf"/>
</dbReference>
<evidence type="ECO:0000256" key="5">
    <source>
        <dbReference type="ARBA" id="ARBA00022989"/>
    </source>
</evidence>
<evidence type="ECO:0000256" key="4">
    <source>
        <dbReference type="ARBA" id="ARBA00022692"/>
    </source>
</evidence>
<evidence type="ECO:0000256" key="2">
    <source>
        <dbReference type="ARBA" id="ARBA00006464"/>
    </source>
</evidence>
<organism evidence="9 10">
    <name type="scientific">Streptomyces synnematoformans</name>
    <dbReference type="NCBI Taxonomy" id="415721"/>
    <lineage>
        <taxon>Bacteria</taxon>
        <taxon>Bacillati</taxon>
        <taxon>Actinomycetota</taxon>
        <taxon>Actinomycetes</taxon>
        <taxon>Kitasatosporales</taxon>
        <taxon>Streptomycetaceae</taxon>
        <taxon>Streptomyces</taxon>
    </lineage>
</organism>
<comment type="subcellular location">
    <subcellularLocation>
        <location evidence="1">Membrane</location>
        <topology evidence="1">Multi-pass membrane protein</topology>
    </subcellularLocation>
</comment>
<sequence>MRRIGVSDTGIMTAEPRRGTRVRSAAAKPTWYLPAALVTDAAGTAIPVVLVFVLTRQPYPALCAALAAGGWLAVRAARRRYSARQLGESGAVVPLLQDWLLLLGVLAVVRAFTADSAAEPQPALLALLPGLVLTAGTAKLLHHHLVASRREGRAVRRVLVVAEPATADQVVGQLAARTDHEYVVVGVVPVGEAPLSCGAPEAARLGPVPADRAGWEAQAVLSAAAEHGAELVLAAPGPLLPAGRLRQLAWAVHDAGLPLAVLPGVAEVAERRMRLSVVAGLTLLHIAPPLRRGAQSTLKAAGDRVAAAVGIALLAPVFAVIAAAVKFTSPGPVFHRQTRLGRGGAPFTMWKFRSMVQDAEQQKSTLSVVNEHDGSPIFKIRRDPRVTRVGEVLRRSSLDELPQLFNVLRGEMSLVGPRPPLPEEVAGYSDTELRRLAVKPGMTGLWQVSGRSDLTWDETIALDLHYVENWSFAHDMDVMARTLRAVVDGRGAY</sequence>
<evidence type="ECO:0000259" key="8">
    <source>
        <dbReference type="Pfam" id="PF02397"/>
    </source>
</evidence>
<keyword evidence="4 7" id="KW-0812">Transmembrane</keyword>
<evidence type="ECO:0000256" key="3">
    <source>
        <dbReference type="ARBA" id="ARBA00022679"/>
    </source>
</evidence>
<feature type="transmembrane region" description="Helical" evidence="7">
    <location>
        <begin position="305"/>
        <end position="325"/>
    </location>
</feature>